<organism evidence="1 2">
    <name type="scientific">Variovorax guangxiensis</name>
    <dbReference type="NCBI Taxonomy" id="1775474"/>
    <lineage>
        <taxon>Bacteria</taxon>
        <taxon>Pseudomonadati</taxon>
        <taxon>Pseudomonadota</taxon>
        <taxon>Betaproteobacteria</taxon>
        <taxon>Burkholderiales</taxon>
        <taxon>Comamonadaceae</taxon>
        <taxon>Variovorax</taxon>
    </lineage>
</organism>
<reference evidence="1 2" key="1">
    <citation type="submission" date="2018-12" db="EMBL/GenBank/DDBJ databases">
        <title>The genome sequences of Variovorax guangxiensis DSM 27352.</title>
        <authorList>
            <person name="Gao J."/>
            <person name="Sun J."/>
        </authorList>
    </citation>
    <scope>NUCLEOTIDE SEQUENCE [LARGE SCALE GENOMIC DNA]</scope>
    <source>
        <strain evidence="1 2">DSM 27352</strain>
    </source>
</reference>
<dbReference type="Proteomes" id="UP000281118">
    <property type="component" value="Unassembled WGS sequence"/>
</dbReference>
<evidence type="ECO:0000313" key="2">
    <source>
        <dbReference type="Proteomes" id="UP000281118"/>
    </source>
</evidence>
<evidence type="ECO:0000313" key="1">
    <source>
        <dbReference type="EMBL" id="RUR65649.1"/>
    </source>
</evidence>
<dbReference type="PROSITE" id="PS51257">
    <property type="entry name" value="PROKAR_LIPOPROTEIN"/>
    <property type="match status" value="1"/>
</dbReference>
<sequence length="639" mass="65643">MKTNFATPAASGQSFFKTTRCACAVALLISLGACGGGGGGGGGGFAGFPAAGGSSNPPASEPPASSAPVTFSGTAASGLPLVGTVTVKDAKGASKTVPLVDGKYTIDVSGMTAPFVFRAEGTVAGERTVIHSAATAADANGNINITPLTDLVVSNIAGRLASQYFDGGEFASLSADELKAESDALKAKLLPVLQAMGVDASIDLLRTAFTPLSSALDKALDVLRVSVDPATNVATITNIVTQQQIADDLAVKAAAEPATTPMSGSGMDTAADDIVAIRKVLSDFVGKFATGLPAPSQLLSLMTDGTNPVTGTYGFRFSDLSAMQFANETATDTSLIGASFTDVVIQRINYTIDANNTSPRAFVEFTHKDKDGIAFSNTQGMQIVKGTDGAWRLRGDGRVLDINPHMHATKEKSTGCVSSSLQFEIQDTNTSNSGTVASVVVTGPGLPPGGLRHVRPSGGGAWPIDGGSSFNYYYLTSNCSGRPTAGLSDSAIAALPATPEYTFTAYESDGTTVAKFNGFDIIYRHRFHGRPLTLAETAAVSYPAFSTTPALSSYLGGSDFAVSATGLNPAFAAQFFLNLIAGPSAGAEDRADVAPSATGAASKTFNLPAQGSVSFRNMFVSTYDSSWREIVLRDTTTSE</sequence>
<gene>
    <name evidence="1" type="ORF">EJP67_01105</name>
</gene>
<dbReference type="AlphaFoldDB" id="A0A433MCK8"/>
<proteinExistence type="predicted"/>
<protein>
    <submittedName>
        <fullName evidence="1">Uncharacterized protein</fullName>
    </submittedName>
</protein>
<name>A0A433MCK8_9BURK</name>
<accession>A0A433MCK8</accession>
<dbReference type="EMBL" id="RXFT01000001">
    <property type="protein sequence ID" value="RUR65649.1"/>
    <property type="molecule type" value="Genomic_DNA"/>
</dbReference>
<dbReference type="OrthoDB" id="5401381at2"/>
<dbReference type="RefSeq" id="WP_126018525.1">
    <property type="nucleotide sequence ID" value="NZ_RXFT01000001.1"/>
</dbReference>
<comment type="caution">
    <text evidence="1">The sequence shown here is derived from an EMBL/GenBank/DDBJ whole genome shotgun (WGS) entry which is preliminary data.</text>
</comment>